<feature type="region of interest" description="Disordered" evidence="1">
    <location>
        <begin position="141"/>
        <end position="178"/>
    </location>
</feature>
<accession>A0A4D5RE82</accession>
<name>A0A4D5RE82_IXOSC</name>
<sequence length="385" mass="41473">MQFALCSALPTTSARTAEHSRVVVGGLAPSGERLGLGVDVFVAHAPPQLRPEHHPTGSSGTHGGGLRHVLDAYLVVLVDHGVVLDPRSRGPGNAARRHNGSVPLLRALTRADGAKQVLAVHRVPLQQPVFGVDVVRERPRGFDRRSRRPVGRRHPVRNGGQNRRGPVRGTGAPDGVFRKRGRANNRVVELASALENGGFRLDRPCVDGSFDGVRSPRNIPNDFRFRSRIGRVDDVDGFAGSRHTGERCGLQIFPDIAIQVTRALPAADTAVTHHGGEAAAGRTAVALVLIGRRFRGLEFLPQLLYERGRRAVCGSTADRNGSFEPLGSAWCDRSELVAVRRWRPVDTHAARTASSCRKLGLKRDTTSAEGVSGPLPVLVVLLSTQ</sequence>
<protein>
    <submittedName>
        <fullName evidence="2">Uncharacterized protein</fullName>
    </submittedName>
</protein>
<dbReference type="EMBL" id="GHJT01001469">
    <property type="protein sequence ID" value="MOY35440.1"/>
    <property type="molecule type" value="Transcribed_RNA"/>
</dbReference>
<reference evidence="2" key="1">
    <citation type="submission" date="2019-04" db="EMBL/GenBank/DDBJ databases">
        <title>An insight into the mialome of Ixodes scapularis.</title>
        <authorList>
            <person name="Ribeiro J.M."/>
            <person name="Mather T.N."/>
            <person name="Karim S."/>
        </authorList>
    </citation>
    <scope>NUCLEOTIDE SEQUENCE</scope>
</reference>
<evidence type="ECO:0000313" key="2">
    <source>
        <dbReference type="EMBL" id="MOY35440.1"/>
    </source>
</evidence>
<feature type="compositionally biased region" description="Basic residues" evidence="1">
    <location>
        <begin position="145"/>
        <end position="156"/>
    </location>
</feature>
<evidence type="ECO:0000256" key="1">
    <source>
        <dbReference type="SAM" id="MobiDB-lite"/>
    </source>
</evidence>
<dbReference type="AlphaFoldDB" id="A0A4D5RE82"/>
<proteinExistence type="predicted"/>
<organism evidence="2">
    <name type="scientific">Ixodes scapularis</name>
    <name type="common">Black-legged tick</name>
    <name type="synonym">Deer tick</name>
    <dbReference type="NCBI Taxonomy" id="6945"/>
    <lineage>
        <taxon>Eukaryota</taxon>
        <taxon>Metazoa</taxon>
        <taxon>Ecdysozoa</taxon>
        <taxon>Arthropoda</taxon>
        <taxon>Chelicerata</taxon>
        <taxon>Arachnida</taxon>
        <taxon>Acari</taxon>
        <taxon>Parasitiformes</taxon>
        <taxon>Ixodida</taxon>
        <taxon>Ixodoidea</taxon>
        <taxon>Ixodidae</taxon>
        <taxon>Ixodinae</taxon>
        <taxon>Ixodes</taxon>
    </lineage>
</organism>